<accession>A0A8J3G109</accession>
<name>A0A8J3G109_9BURK</name>
<dbReference type="AlphaFoldDB" id="A0A8J3G109"/>
<gene>
    <name evidence="1" type="ORF">GCM10009007_21030</name>
</gene>
<keyword evidence="2" id="KW-1185">Reference proteome</keyword>
<dbReference type="RefSeq" id="WP_189493933.1">
    <property type="nucleotide sequence ID" value="NZ_BMZG01000019.1"/>
</dbReference>
<evidence type="ECO:0000313" key="2">
    <source>
        <dbReference type="Proteomes" id="UP000614287"/>
    </source>
</evidence>
<organism evidence="1 2">
    <name type="scientific">Formosimonas limnophila</name>
    <dbReference type="NCBI Taxonomy" id="1384487"/>
    <lineage>
        <taxon>Bacteria</taxon>
        <taxon>Pseudomonadati</taxon>
        <taxon>Pseudomonadota</taxon>
        <taxon>Betaproteobacteria</taxon>
        <taxon>Burkholderiales</taxon>
        <taxon>Burkholderiaceae</taxon>
        <taxon>Formosimonas</taxon>
    </lineage>
</organism>
<reference evidence="1" key="2">
    <citation type="submission" date="2020-09" db="EMBL/GenBank/DDBJ databases">
        <authorList>
            <person name="Sun Q."/>
            <person name="Kim S."/>
        </authorList>
    </citation>
    <scope>NUCLEOTIDE SEQUENCE</scope>
    <source>
        <strain evidence="1">KCTC 32501</strain>
    </source>
</reference>
<reference evidence="1" key="1">
    <citation type="journal article" date="2014" name="Int. J. Syst. Evol. Microbiol.">
        <title>Complete genome sequence of Corynebacterium casei LMG S-19264T (=DSM 44701T), isolated from a smear-ripened cheese.</title>
        <authorList>
            <consortium name="US DOE Joint Genome Institute (JGI-PGF)"/>
            <person name="Walter F."/>
            <person name="Albersmeier A."/>
            <person name="Kalinowski J."/>
            <person name="Ruckert C."/>
        </authorList>
    </citation>
    <scope>NUCLEOTIDE SEQUENCE</scope>
    <source>
        <strain evidence="1">KCTC 32501</strain>
    </source>
</reference>
<dbReference type="Proteomes" id="UP000614287">
    <property type="component" value="Unassembled WGS sequence"/>
</dbReference>
<dbReference type="EMBL" id="BMZG01000019">
    <property type="protein sequence ID" value="GHA79927.1"/>
    <property type="molecule type" value="Genomic_DNA"/>
</dbReference>
<evidence type="ECO:0000313" key="1">
    <source>
        <dbReference type="EMBL" id="GHA79927.1"/>
    </source>
</evidence>
<comment type="caution">
    <text evidence="1">The sequence shown here is derived from an EMBL/GenBank/DDBJ whole genome shotgun (WGS) entry which is preliminary data.</text>
</comment>
<proteinExistence type="predicted"/>
<protein>
    <submittedName>
        <fullName evidence="1">Uncharacterized protein</fullName>
    </submittedName>
</protein>
<sequence length="75" mass="8793">MSNKSISIPLTEDEALVLFEWLCIFNQSEVDKLFQDDVTEQILFSIENMLESQLVAPFDPDYKIILEEARKRLKN</sequence>